<feature type="domain" description="Ribosome recycling factor" evidence="5">
    <location>
        <begin position="117"/>
        <end position="277"/>
    </location>
</feature>
<dbReference type="Gene3D" id="3.30.1360.40">
    <property type="match status" value="1"/>
</dbReference>
<dbReference type="InterPro" id="IPR002661">
    <property type="entry name" value="Ribosome_recyc_fac"/>
</dbReference>
<dbReference type="Proteomes" id="UP001285441">
    <property type="component" value="Unassembled WGS sequence"/>
</dbReference>
<dbReference type="PANTHER" id="PTHR20982:SF3">
    <property type="entry name" value="MITOCHONDRIAL RIBOSOME RECYCLING FACTOR PSEUDO 1"/>
    <property type="match status" value="1"/>
</dbReference>
<name>A0AAE0U7V1_9PEZI</name>
<dbReference type="InterPro" id="IPR023584">
    <property type="entry name" value="Ribosome_recyc_fac_dom"/>
</dbReference>
<reference evidence="6" key="2">
    <citation type="submission" date="2023-06" db="EMBL/GenBank/DDBJ databases">
        <authorList>
            <consortium name="Lawrence Berkeley National Laboratory"/>
            <person name="Haridas S."/>
            <person name="Hensen N."/>
            <person name="Bonometti L."/>
            <person name="Westerberg I."/>
            <person name="Brannstrom I.O."/>
            <person name="Guillou S."/>
            <person name="Cros-Aarteil S."/>
            <person name="Calhoun S."/>
            <person name="Kuo A."/>
            <person name="Mondo S."/>
            <person name="Pangilinan J."/>
            <person name="Riley R."/>
            <person name="LaButti K."/>
            <person name="Andreopoulos B."/>
            <person name="Lipzen A."/>
            <person name="Chen C."/>
            <person name="Yanf M."/>
            <person name="Daum C."/>
            <person name="Ng V."/>
            <person name="Clum A."/>
            <person name="Steindorff A."/>
            <person name="Ohm R."/>
            <person name="Martin F."/>
            <person name="Silar P."/>
            <person name="Natvig D."/>
            <person name="Lalanne C."/>
            <person name="Gautier V."/>
            <person name="Ament-velasquez S.L."/>
            <person name="Kruys A."/>
            <person name="Hutchinson M.I."/>
            <person name="Powell A.J."/>
            <person name="Barry K."/>
            <person name="Miller A.N."/>
            <person name="Grigoriev I.V."/>
            <person name="Debuchy R."/>
            <person name="Gladieux P."/>
            <person name="Thoren M.H."/>
            <person name="Johannesson H."/>
        </authorList>
    </citation>
    <scope>NUCLEOTIDE SEQUENCE</scope>
    <source>
        <strain evidence="6">CBS 232.78</strain>
    </source>
</reference>
<dbReference type="InterPro" id="IPR036191">
    <property type="entry name" value="RRF_sf"/>
</dbReference>
<organism evidence="6 7">
    <name type="scientific">Podospora didyma</name>
    <dbReference type="NCBI Taxonomy" id="330526"/>
    <lineage>
        <taxon>Eukaryota</taxon>
        <taxon>Fungi</taxon>
        <taxon>Dikarya</taxon>
        <taxon>Ascomycota</taxon>
        <taxon>Pezizomycotina</taxon>
        <taxon>Sordariomycetes</taxon>
        <taxon>Sordariomycetidae</taxon>
        <taxon>Sordariales</taxon>
        <taxon>Podosporaceae</taxon>
        <taxon>Podospora</taxon>
    </lineage>
</organism>
<dbReference type="PANTHER" id="PTHR20982">
    <property type="entry name" value="RIBOSOME RECYCLING FACTOR"/>
    <property type="match status" value="1"/>
</dbReference>
<evidence type="ECO:0000256" key="2">
    <source>
        <dbReference type="ARBA" id="ARBA00022917"/>
    </source>
</evidence>
<feature type="compositionally biased region" description="Low complexity" evidence="4">
    <location>
        <begin position="84"/>
        <end position="93"/>
    </location>
</feature>
<comment type="function">
    <text evidence="3">Necessary for protein synthesis in mitochondria. Functions as a ribosome recycling factor in mitochondria.</text>
</comment>
<dbReference type="GO" id="GO:0006412">
    <property type="term" value="P:translation"/>
    <property type="evidence" value="ECO:0007669"/>
    <property type="project" value="UniProtKB-KW"/>
</dbReference>
<gene>
    <name evidence="6" type="ORF">B0H63DRAFT_459223</name>
</gene>
<dbReference type="EMBL" id="JAULSW010000001">
    <property type="protein sequence ID" value="KAK3393790.1"/>
    <property type="molecule type" value="Genomic_DNA"/>
</dbReference>
<evidence type="ECO:0000256" key="1">
    <source>
        <dbReference type="ARBA" id="ARBA00005912"/>
    </source>
</evidence>
<evidence type="ECO:0000259" key="5">
    <source>
        <dbReference type="Pfam" id="PF01765"/>
    </source>
</evidence>
<evidence type="ECO:0000256" key="3">
    <source>
        <dbReference type="ARBA" id="ARBA00024909"/>
    </source>
</evidence>
<keyword evidence="2" id="KW-0648">Protein biosynthesis</keyword>
<feature type="compositionally biased region" description="Low complexity" evidence="4">
    <location>
        <begin position="41"/>
        <end position="52"/>
    </location>
</feature>
<sequence length="292" mass="32480">MKTLQAASALLRSSVAPPLSRYLSSNITPMIARRTLLPTDTTTGGSYGYTSTRPFTQTSTNYKKKDKEPKGKDLKKGSGGGSGKEPPSTSTTTANEVDPFNLDDITLLFDKADAHHQEELKKLRTGSGQFNADILGALPVQPDKKGSSSSLTFPLRELATVAHLGGRRWSILAFEESSVKPIMSAVQKSNDFNQQPQRSEDNPLELTLTIEPERADALTRRAKETCQLWKNKIRDITHKRDAQNKKWKADKTLTKDDYHLIHEKVQKLQDARMKVIALKEKEALNYITAKAS</sequence>
<feature type="region of interest" description="Disordered" evidence="4">
    <location>
        <begin position="38"/>
        <end position="97"/>
    </location>
</feature>
<dbReference type="GO" id="GO:0043023">
    <property type="term" value="F:ribosomal large subunit binding"/>
    <property type="evidence" value="ECO:0007669"/>
    <property type="project" value="TreeGrafter"/>
</dbReference>
<keyword evidence="7" id="KW-1185">Reference proteome</keyword>
<evidence type="ECO:0000256" key="4">
    <source>
        <dbReference type="SAM" id="MobiDB-lite"/>
    </source>
</evidence>
<comment type="caution">
    <text evidence="6">The sequence shown here is derived from an EMBL/GenBank/DDBJ whole genome shotgun (WGS) entry which is preliminary data.</text>
</comment>
<dbReference type="SUPFAM" id="SSF55194">
    <property type="entry name" value="Ribosome recycling factor, RRF"/>
    <property type="match status" value="1"/>
</dbReference>
<dbReference type="AlphaFoldDB" id="A0AAE0U7V1"/>
<dbReference type="Gene3D" id="1.10.132.20">
    <property type="entry name" value="Ribosome-recycling factor"/>
    <property type="match status" value="1"/>
</dbReference>
<dbReference type="Pfam" id="PF01765">
    <property type="entry name" value="RRF"/>
    <property type="match status" value="1"/>
</dbReference>
<accession>A0AAE0U7V1</accession>
<protein>
    <submittedName>
        <fullName evidence="6">Ribosome recycling factor domain-containing protein</fullName>
    </submittedName>
</protein>
<reference evidence="6" key="1">
    <citation type="journal article" date="2023" name="Mol. Phylogenet. Evol.">
        <title>Genome-scale phylogeny and comparative genomics of the fungal order Sordariales.</title>
        <authorList>
            <person name="Hensen N."/>
            <person name="Bonometti L."/>
            <person name="Westerberg I."/>
            <person name="Brannstrom I.O."/>
            <person name="Guillou S."/>
            <person name="Cros-Aarteil S."/>
            <person name="Calhoun S."/>
            <person name="Haridas S."/>
            <person name="Kuo A."/>
            <person name="Mondo S."/>
            <person name="Pangilinan J."/>
            <person name="Riley R."/>
            <person name="LaButti K."/>
            <person name="Andreopoulos B."/>
            <person name="Lipzen A."/>
            <person name="Chen C."/>
            <person name="Yan M."/>
            <person name="Daum C."/>
            <person name="Ng V."/>
            <person name="Clum A."/>
            <person name="Steindorff A."/>
            <person name="Ohm R.A."/>
            <person name="Martin F."/>
            <person name="Silar P."/>
            <person name="Natvig D.O."/>
            <person name="Lalanne C."/>
            <person name="Gautier V."/>
            <person name="Ament-Velasquez S.L."/>
            <person name="Kruys A."/>
            <person name="Hutchinson M.I."/>
            <person name="Powell A.J."/>
            <person name="Barry K."/>
            <person name="Miller A.N."/>
            <person name="Grigoriev I.V."/>
            <person name="Debuchy R."/>
            <person name="Gladieux P."/>
            <person name="Hiltunen Thoren M."/>
            <person name="Johannesson H."/>
        </authorList>
    </citation>
    <scope>NUCLEOTIDE SEQUENCE</scope>
    <source>
        <strain evidence="6">CBS 232.78</strain>
    </source>
</reference>
<dbReference type="GO" id="GO:0005739">
    <property type="term" value="C:mitochondrion"/>
    <property type="evidence" value="ECO:0007669"/>
    <property type="project" value="TreeGrafter"/>
</dbReference>
<proteinExistence type="inferred from homology"/>
<comment type="similarity">
    <text evidence="1">Belongs to the RRF family.</text>
</comment>
<evidence type="ECO:0000313" key="7">
    <source>
        <dbReference type="Proteomes" id="UP001285441"/>
    </source>
</evidence>
<evidence type="ECO:0000313" key="6">
    <source>
        <dbReference type="EMBL" id="KAK3393790.1"/>
    </source>
</evidence>
<feature type="compositionally biased region" description="Basic and acidic residues" evidence="4">
    <location>
        <begin position="63"/>
        <end position="76"/>
    </location>
</feature>